<dbReference type="RefSeq" id="WP_106137611.1">
    <property type="nucleotide sequence ID" value="NZ_PVTE01000007.1"/>
</dbReference>
<evidence type="ECO:0000313" key="4">
    <source>
        <dbReference type="Proteomes" id="UP000238375"/>
    </source>
</evidence>
<dbReference type="GO" id="GO:0005829">
    <property type="term" value="C:cytosol"/>
    <property type="evidence" value="ECO:0007669"/>
    <property type="project" value="TreeGrafter"/>
</dbReference>
<dbReference type="Pfam" id="PF04909">
    <property type="entry name" value="Amidohydro_2"/>
    <property type="match status" value="1"/>
</dbReference>
<keyword evidence="4" id="KW-1185">Reference proteome</keyword>
<keyword evidence="1" id="KW-0456">Lyase</keyword>
<accession>A0A2T0T2W3</accession>
<dbReference type="GO" id="GO:0016787">
    <property type="term" value="F:hydrolase activity"/>
    <property type="evidence" value="ECO:0007669"/>
    <property type="project" value="InterPro"/>
</dbReference>
<reference evidence="3 4" key="1">
    <citation type="submission" date="2018-03" db="EMBL/GenBank/DDBJ databases">
        <title>Genomic Encyclopedia of Archaeal and Bacterial Type Strains, Phase II (KMG-II): from individual species to whole genera.</title>
        <authorList>
            <person name="Goeker M."/>
        </authorList>
    </citation>
    <scope>NUCLEOTIDE SEQUENCE [LARGE SCALE GENOMIC DNA]</scope>
    <source>
        <strain evidence="3 4">DSM 28354</strain>
    </source>
</reference>
<protein>
    <recommendedName>
        <fullName evidence="2">Amidohydrolase-related domain-containing protein</fullName>
    </recommendedName>
</protein>
<dbReference type="AlphaFoldDB" id="A0A2T0T2W3"/>
<feature type="domain" description="Amidohydrolase-related" evidence="2">
    <location>
        <begin position="45"/>
        <end position="318"/>
    </location>
</feature>
<proteinExistence type="predicted"/>
<dbReference type="Gene3D" id="3.20.20.140">
    <property type="entry name" value="Metal-dependent hydrolases"/>
    <property type="match status" value="1"/>
</dbReference>
<dbReference type="InterPro" id="IPR032466">
    <property type="entry name" value="Metal_Hydrolase"/>
</dbReference>
<dbReference type="OrthoDB" id="9777673at2"/>
<evidence type="ECO:0000256" key="1">
    <source>
        <dbReference type="ARBA" id="ARBA00023239"/>
    </source>
</evidence>
<name>A0A2T0T2W3_9BACT</name>
<dbReference type="GO" id="GO:0016831">
    <property type="term" value="F:carboxy-lyase activity"/>
    <property type="evidence" value="ECO:0007669"/>
    <property type="project" value="InterPro"/>
</dbReference>
<dbReference type="PANTHER" id="PTHR21240:SF30">
    <property type="entry name" value="AMIDOHYDROLASE-RELATED DOMAIN-CONTAINING PROTEIN-RELATED"/>
    <property type="match status" value="1"/>
</dbReference>
<evidence type="ECO:0000313" key="3">
    <source>
        <dbReference type="EMBL" id="PRY39974.1"/>
    </source>
</evidence>
<dbReference type="GO" id="GO:0019748">
    <property type="term" value="P:secondary metabolic process"/>
    <property type="evidence" value="ECO:0007669"/>
    <property type="project" value="TreeGrafter"/>
</dbReference>
<dbReference type="EMBL" id="PVTE01000007">
    <property type="protein sequence ID" value="PRY39974.1"/>
    <property type="molecule type" value="Genomic_DNA"/>
</dbReference>
<gene>
    <name evidence="3" type="ORF">CLV58_10768</name>
</gene>
<dbReference type="PANTHER" id="PTHR21240">
    <property type="entry name" value="2-AMINO-3-CARBOXYLMUCONATE-6-SEMIALDEHYDE DECARBOXYLASE"/>
    <property type="match status" value="1"/>
</dbReference>
<dbReference type="InterPro" id="IPR006680">
    <property type="entry name" value="Amidohydro-rel"/>
</dbReference>
<evidence type="ECO:0000259" key="2">
    <source>
        <dbReference type="Pfam" id="PF04909"/>
    </source>
</evidence>
<dbReference type="InterPro" id="IPR032465">
    <property type="entry name" value="ACMSD"/>
</dbReference>
<sequence>MTKLIAIEEHFLTSAIRSAWATSTIGQEGTDRLDQGIIDERLVDLGAQRLALMDEAGVDVQVLSVTTPALHNLEPDQSVLLARQTNDFLAATIAEHPTRFQGFATLPTASPAHVAAELERSVTQLGLKGAMLCGRTREKNLDHPDFLPLFETAAKLGVPVFIHPQIPQRAVRDVYYSGFTDTVDTAFATFGLGWHYEAGIQFIRLIVAGVFDKFPTLQLILGHWGEVVLFYLERMNALGQIAKLQRPIADYFRQNLYVTASGMWSPAYLQRSLEIVGPERILFSTDYPYQYRPGRQARSFLEQAPLSGEQKALFAHGNWEQLTQRTNPQAN</sequence>
<dbReference type="Proteomes" id="UP000238375">
    <property type="component" value="Unassembled WGS sequence"/>
</dbReference>
<organism evidence="3 4">
    <name type="scientific">Spirosoma oryzae</name>
    <dbReference type="NCBI Taxonomy" id="1469603"/>
    <lineage>
        <taxon>Bacteria</taxon>
        <taxon>Pseudomonadati</taxon>
        <taxon>Bacteroidota</taxon>
        <taxon>Cytophagia</taxon>
        <taxon>Cytophagales</taxon>
        <taxon>Cytophagaceae</taxon>
        <taxon>Spirosoma</taxon>
    </lineage>
</organism>
<dbReference type="SUPFAM" id="SSF51556">
    <property type="entry name" value="Metallo-dependent hydrolases"/>
    <property type="match status" value="1"/>
</dbReference>
<comment type="caution">
    <text evidence="3">The sequence shown here is derived from an EMBL/GenBank/DDBJ whole genome shotgun (WGS) entry which is preliminary data.</text>
</comment>